<sequence>MCFAGFVIGDQLNLEDDDDAQLNRMENVNLDENNVGQTSDSNDEEI</sequence>
<name>A0A6A4MTW7_LUPAL</name>
<protein>
    <submittedName>
        <fullName evidence="2">Uncharacterized protein</fullName>
    </submittedName>
</protein>
<feature type="compositionally biased region" description="Polar residues" evidence="1">
    <location>
        <begin position="26"/>
        <end position="40"/>
    </location>
</feature>
<evidence type="ECO:0000256" key="1">
    <source>
        <dbReference type="SAM" id="MobiDB-lite"/>
    </source>
</evidence>
<keyword evidence="3" id="KW-1185">Reference proteome</keyword>
<proteinExistence type="predicted"/>
<reference evidence="3" key="1">
    <citation type="journal article" date="2020" name="Nat. Commun.">
        <title>Genome sequence of the cluster root forming white lupin.</title>
        <authorList>
            <person name="Hufnagel B."/>
            <person name="Marques A."/>
            <person name="Soriano A."/>
            <person name="Marques L."/>
            <person name="Divol F."/>
            <person name="Doumas P."/>
            <person name="Sallet E."/>
            <person name="Mancinotti D."/>
            <person name="Carrere S."/>
            <person name="Marande W."/>
            <person name="Arribat S."/>
            <person name="Keller J."/>
            <person name="Huneau C."/>
            <person name="Blein T."/>
            <person name="Aime D."/>
            <person name="Laguerre M."/>
            <person name="Taylor J."/>
            <person name="Schubert V."/>
            <person name="Nelson M."/>
            <person name="Geu-Flores F."/>
            <person name="Crespi M."/>
            <person name="Gallardo-Guerrero K."/>
            <person name="Delaux P.-M."/>
            <person name="Salse J."/>
            <person name="Berges H."/>
            <person name="Guyot R."/>
            <person name="Gouzy J."/>
            <person name="Peret B."/>
        </authorList>
    </citation>
    <scope>NUCLEOTIDE SEQUENCE [LARGE SCALE GENOMIC DNA]</scope>
    <source>
        <strain evidence="3">cv. Amiga</strain>
    </source>
</reference>
<dbReference type="Proteomes" id="UP000447434">
    <property type="component" value="Chromosome 25"/>
</dbReference>
<organism evidence="2 3">
    <name type="scientific">Lupinus albus</name>
    <name type="common">White lupine</name>
    <name type="synonym">Lupinus termis</name>
    <dbReference type="NCBI Taxonomy" id="3870"/>
    <lineage>
        <taxon>Eukaryota</taxon>
        <taxon>Viridiplantae</taxon>
        <taxon>Streptophyta</taxon>
        <taxon>Embryophyta</taxon>
        <taxon>Tracheophyta</taxon>
        <taxon>Spermatophyta</taxon>
        <taxon>Magnoliopsida</taxon>
        <taxon>eudicotyledons</taxon>
        <taxon>Gunneridae</taxon>
        <taxon>Pentapetalae</taxon>
        <taxon>rosids</taxon>
        <taxon>fabids</taxon>
        <taxon>Fabales</taxon>
        <taxon>Fabaceae</taxon>
        <taxon>Papilionoideae</taxon>
        <taxon>50 kb inversion clade</taxon>
        <taxon>genistoids sensu lato</taxon>
        <taxon>core genistoids</taxon>
        <taxon>Genisteae</taxon>
        <taxon>Lupinus</taxon>
    </lineage>
</organism>
<evidence type="ECO:0000313" key="2">
    <source>
        <dbReference type="EMBL" id="KAE9584703.1"/>
    </source>
</evidence>
<feature type="region of interest" description="Disordered" evidence="1">
    <location>
        <begin position="26"/>
        <end position="46"/>
    </location>
</feature>
<accession>A0A6A4MTW7</accession>
<evidence type="ECO:0000313" key="3">
    <source>
        <dbReference type="Proteomes" id="UP000447434"/>
    </source>
</evidence>
<dbReference type="AlphaFoldDB" id="A0A6A4MTW7"/>
<dbReference type="EMBL" id="WOCE01000025">
    <property type="protein sequence ID" value="KAE9584703.1"/>
    <property type="molecule type" value="Genomic_DNA"/>
</dbReference>
<gene>
    <name evidence="2" type="ORF">Lalb_Chr25g0280941</name>
</gene>
<comment type="caution">
    <text evidence="2">The sequence shown here is derived from an EMBL/GenBank/DDBJ whole genome shotgun (WGS) entry which is preliminary data.</text>
</comment>